<reference evidence="1" key="1">
    <citation type="submission" date="2016-05" db="EMBL/GenBank/DDBJ databases">
        <authorList>
            <person name="Lavstsen T."/>
            <person name="Jespersen J.S."/>
        </authorList>
    </citation>
    <scope>NUCLEOTIDE SEQUENCE</scope>
    <source>
        <tissue evidence="1">Brain</tissue>
    </source>
</reference>
<accession>A0A1A8FE23</accession>
<feature type="non-terminal residue" evidence="1">
    <location>
        <position position="1"/>
    </location>
</feature>
<organism evidence="1">
    <name type="scientific">Nothobranchius korthausae</name>
    <dbReference type="NCBI Taxonomy" id="1143690"/>
    <lineage>
        <taxon>Eukaryota</taxon>
        <taxon>Metazoa</taxon>
        <taxon>Chordata</taxon>
        <taxon>Craniata</taxon>
        <taxon>Vertebrata</taxon>
        <taxon>Euteleostomi</taxon>
        <taxon>Actinopterygii</taxon>
        <taxon>Neopterygii</taxon>
        <taxon>Teleostei</taxon>
        <taxon>Neoteleostei</taxon>
        <taxon>Acanthomorphata</taxon>
        <taxon>Ovalentaria</taxon>
        <taxon>Atherinomorphae</taxon>
        <taxon>Cyprinodontiformes</taxon>
        <taxon>Nothobranchiidae</taxon>
        <taxon>Nothobranchius</taxon>
    </lineage>
</organism>
<dbReference type="EMBL" id="HAEB01010745">
    <property type="protein sequence ID" value="SBQ57272.1"/>
    <property type="molecule type" value="Transcribed_RNA"/>
</dbReference>
<proteinExistence type="predicted"/>
<name>A0A1A8FE23_9TELE</name>
<sequence>VNGQNGLPVPEPVVQSRCLATGAAAVLKPKLGENRVLGSRKCRMGLELKYRDSFALSSLSVQSRVHGVPGLHG</sequence>
<gene>
    <name evidence="1" type="primary">SCOSPONDIN</name>
</gene>
<dbReference type="AlphaFoldDB" id="A0A1A8FE23"/>
<evidence type="ECO:0000313" key="1">
    <source>
        <dbReference type="EMBL" id="SBQ57272.1"/>
    </source>
</evidence>
<protein>
    <submittedName>
        <fullName evidence="1">Subcommissural organ spondin</fullName>
    </submittedName>
</protein>
<feature type="non-terminal residue" evidence="1">
    <location>
        <position position="73"/>
    </location>
</feature>
<reference evidence="1" key="2">
    <citation type="submission" date="2016-06" db="EMBL/GenBank/DDBJ databases">
        <title>The genome of a short-lived fish provides insights into sex chromosome evolution and the genetic control of aging.</title>
        <authorList>
            <person name="Reichwald K."/>
            <person name="Felder M."/>
            <person name="Petzold A."/>
            <person name="Koch P."/>
            <person name="Groth M."/>
            <person name="Platzer M."/>
        </authorList>
    </citation>
    <scope>NUCLEOTIDE SEQUENCE</scope>
    <source>
        <tissue evidence="1">Brain</tissue>
    </source>
</reference>